<accession>A0A072P713</accession>
<gene>
    <name evidence="7" type="ORF">A1O9_07479</name>
</gene>
<evidence type="ECO:0000256" key="1">
    <source>
        <dbReference type="ARBA" id="ARBA00022723"/>
    </source>
</evidence>
<dbReference type="AlphaFoldDB" id="A0A072P713"/>
<dbReference type="Pfam" id="PF11951">
    <property type="entry name" value="Fungal_trans_2"/>
    <property type="match status" value="1"/>
</dbReference>
<dbReference type="GO" id="GO:0046872">
    <property type="term" value="F:metal ion binding"/>
    <property type="evidence" value="ECO:0007669"/>
    <property type="project" value="UniProtKB-KW"/>
</dbReference>
<keyword evidence="4" id="KW-0238">DNA-binding</keyword>
<keyword evidence="8" id="KW-1185">Reference proteome</keyword>
<comment type="caution">
    <text evidence="7">The sequence shown here is derived from an EMBL/GenBank/DDBJ whole genome shotgun (WGS) entry which is preliminary data.</text>
</comment>
<dbReference type="OrthoDB" id="4118594at2759"/>
<dbReference type="HOGENOM" id="CLU_011409_10_0_1"/>
<dbReference type="VEuPathDB" id="FungiDB:A1O9_07479"/>
<dbReference type="GO" id="GO:0003677">
    <property type="term" value="F:DNA binding"/>
    <property type="evidence" value="ECO:0007669"/>
    <property type="project" value="UniProtKB-KW"/>
</dbReference>
<dbReference type="Proteomes" id="UP000027920">
    <property type="component" value="Unassembled WGS sequence"/>
</dbReference>
<keyword evidence="5" id="KW-0804">Transcription</keyword>
<keyword evidence="2" id="KW-0862">Zinc</keyword>
<keyword evidence="1" id="KW-0479">Metal-binding</keyword>
<dbReference type="PANTHER" id="PTHR36206:SF12">
    <property type="entry name" value="ASPERCRYPTIN BIOSYNTHESIS CLUSTER-SPECIFIC TRANSCRIPTION REGULATOR ATNN-RELATED"/>
    <property type="match status" value="1"/>
</dbReference>
<dbReference type="InterPro" id="IPR052360">
    <property type="entry name" value="Transcr_Regulatory_Proteins"/>
</dbReference>
<evidence type="ECO:0000256" key="6">
    <source>
        <dbReference type="ARBA" id="ARBA00023242"/>
    </source>
</evidence>
<keyword evidence="6" id="KW-0539">Nucleus</keyword>
<keyword evidence="3" id="KW-0805">Transcription regulation</keyword>
<name>A0A072P713_9EURO</name>
<protein>
    <submittedName>
        <fullName evidence="7">Uncharacterized protein</fullName>
    </submittedName>
</protein>
<evidence type="ECO:0000313" key="7">
    <source>
        <dbReference type="EMBL" id="KEF55899.1"/>
    </source>
</evidence>
<evidence type="ECO:0000256" key="2">
    <source>
        <dbReference type="ARBA" id="ARBA00022833"/>
    </source>
</evidence>
<dbReference type="InterPro" id="IPR021858">
    <property type="entry name" value="Fun_TF"/>
</dbReference>
<dbReference type="GeneID" id="25282393"/>
<evidence type="ECO:0000256" key="4">
    <source>
        <dbReference type="ARBA" id="ARBA00023125"/>
    </source>
</evidence>
<dbReference type="EMBL" id="AMGV01000006">
    <property type="protein sequence ID" value="KEF55899.1"/>
    <property type="molecule type" value="Genomic_DNA"/>
</dbReference>
<sequence length="463" mass="52518">MPSTSAKTQPSDNPQFQSYLDSYPHPHTLALVPSFGTDEEYRSFQFFLEKTSSLISVYSQPYLWTVLLPQAAWHQPAIKHSIISLATLHRSLTTFDSTVATQEKHIFMSHYNQAIRALVTEKPPVDVVLAACVIFWALENFNGSVEAAFDHMKAAVKILGEWKSKRRPDDPSNDLISTYIEPTIRDSIKFASKPRVEEIKTQMEAISLSTQDYRVLNIDHPVFENLEHAGAYLLDCIGELLHLTLTLKSLTSELRDQVDELEARLYKWMNLFQHLTATGPVYQRKMLIVHNVAAYCLLSRLKLKAGISDPNTTPPGRDRYSFVVLEVEDMLKYDPYCVESSKKEPPSLGFVPPVFLAATTAPKAETRQRAINALRLLSAMDGPWNGKMAASVAEVMWEIAHQFSIPASELDIEQMNFEYDLQKHCVRVMWQPDDDHLQGFSFVKELEVVGASWADCGWPKQSH</sequence>
<organism evidence="7 8">
    <name type="scientific">Exophiala aquamarina CBS 119918</name>
    <dbReference type="NCBI Taxonomy" id="1182545"/>
    <lineage>
        <taxon>Eukaryota</taxon>
        <taxon>Fungi</taxon>
        <taxon>Dikarya</taxon>
        <taxon>Ascomycota</taxon>
        <taxon>Pezizomycotina</taxon>
        <taxon>Eurotiomycetes</taxon>
        <taxon>Chaetothyriomycetidae</taxon>
        <taxon>Chaetothyriales</taxon>
        <taxon>Herpotrichiellaceae</taxon>
        <taxon>Exophiala</taxon>
    </lineage>
</organism>
<proteinExistence type="predicted"/>
<dbReference type="STRING" id="1182545.A0A072P713"/>
<reference evidence="7 8" key="1">
    <citation type="submission" date="2013-03" db="EMBL/GenBank/DDBJ databases">
        <title>The Genome Sequence of Exophiala aquamarina CBS 119918.</title>
        <authorList>
            <consortium name="The Broad Institute Genomics Platform"/>
            <person name="Cuomo C."/>
            <person name="de Hoog S."/>
            <person name="Gorbushina A."/>
            <person name="Walker B."/>
            <person name="Young S.K."/>
            <person name="Zeng Q."/>
            <person name="Gargeya S."/>
            <person name="Fitzgerald M."/>
            <person name="Haas B."/>
            <person name="Abouelleil A."/>
            <person name="Allen A.W."/>
            <person name="Alvarado L."/>
            <person name="Arachchi H.M."/>
            <person name="Berlin A.M."/>
            <person name="Chapman S.B."/>
            <person name="Gainer-Dewar J."/>
            <person name="Goldberg J."/>
            <person name="Griggs A."/>
            <person name="Gujja S."/>
            <person name="Hansen M."/>
            <person name="Howarth C."/>
            <person name="Imamovic A."/>
            <person name="Ireland A."/>
            <person name="Larimer J."/>
            <person name="McCowan C."/>
            <person name="Murphy C."/>
            <person name="Pearson M."/>
            <person name="Poon T.W."/>
            <person name="Priest M."/>
            <person name="Roberts A."/>
            <person name="Saif S."/>
            <person name="Shea T."/>
            <person name="Sisk P."/>
            <person name="Sykes S."/>
            <person name="Wortman J."/>
            <person name="Nusbaum C."/>
            <person name="Birren B."/>
        </authorList>
    </citation>
    <scope>NUCLEOTIDE SEQUENCE [LARGE SCALE GENOMIC DNA]</scope>
    <source>
        <strain evidence="7 8">CBS 119918</strain>
    </source>
</reference>
<evidence type="ECO:0000313" key="8">
    <source>
        <dbReference type="Proteomes" id="UP000027920"/>
    </source>
</evidence>
<dbReference type="PANTHER" id="PTHR36206">
    <property type="entry name" value="ASPERCRYPTIN BIOSYNTHESIS CLUSTER-SPECIFIC TRANSCRIPTION REGULATOR ATNN-RELATED"/>
    <property type="match status" value="1"/>
</dbReference>
<dbReference type="RefSeq" id="XP_013258489.1">
    <property type="nucleotide sequence ID" value="XM_013403035.1"/>
</dbReference>
<evidence type="ECO:0000256" key="5">
    <source>
        <dbReference type="ARBA" id="ARBA00023163"/>
    </source>
</evidence>
<evidence type="ECO:0000256" key="3">
    <source>
        <dbReference type="ARBA" id="ARBA00023015"/>
    </source>
</evidence>